<dbReference type="AlphaFoldDB" id="S7QL86"/>
<dbReference type="Proteomes" id="UP000030669">
    <property type="component" value="Unassembled WGS sequence"/>
</dbReference>
<evidence type="ECO:0000313" key="2">
    <source>
        <dbReference type="EMBL" id="EPQ60052.1"/>
    </source>
</evidence>
<dbReference type="OrthoDB" id="2679643at2759"/>
<dbReference type="KEGG" id="gtr:GLOTRDRAFT_134812"/>
<name>S7QL86_GLOTA</name>
<protein>
    <submittedName>
        <fullName evidence="2">Uncharacterized protein</fullName>
    </submittedName>
</protein>
<dbReference type="eggNOG" id="ENOG502SS73">
    <property type="taxonomic scope" value="Eukaryota"/>
</dbReference>
<keyword evidence="3" id="KW-1185">Reference proteome</keyword>
<evidence type="ECO:0000313" key="3">
    <source>
        <dbReference type="Proteomes" id="UP000030669"/>
    </source>
</evidence>
<reference evidence="2 3" key="1">
    <citation type="journal article" date="2012" name="Science">
        <title>The Paleozoic origin of enzymatic lignin decomposition reconstructed from 31 fungal genomes.</title>
        <authorList>
            <person name="Floudas D."/>
            <person name="Binder M."/>
            <person name="Riley R."/>
            <person name="Barry K."/>
            <person name="Blanchette R.A."/>
            <person name="Henrissat B."/>
            <person name="Martinez A.T."/>
            <person name="Otillar R."/>
            <person name="Spatafora J.W."/>
            <person name="Yadav J.S."/>
            <person name="Aerts A."/>
            <person name="Benoit I."/>
            <person name="Boyd A."/>
            <person name="Carlson A."/>
            <person name="Copeland A."/>
            <person name="Coutinho P.M."/>
            <person name="de Vries R.P."/>
            <person name="Ferreira P."/>
            <person name="Findley K."/>
            <person name="Foster B."/>
            <person name="Gaskell J."/>
            <person name="Glotzer D."/>
            <person name="Gorecki P."/>
            <person name="Heitman J."/>
            <person name="Hesse C."/>
            <person name="Hori C."/>
            <person name="Igarashi K."/>
            <person name="Jurgens J.A."/>
            <person name="Kallen N."/>
            <person name="Kersten P."/>
            <person name="Kohler A."/>
            <person name="Kuees U."/>
            <person name="Kumar T.K.A."/>
            <person name="Kuo A."/>
            <person name="LaButti K."/>
            <person name="Larrondo L.F."/>
            <person name="Lindquist E."/>
            <person name="Ling A."/>
            <person name="Lombard V."/>
            <person name="Lucas S."/>
            <person name="Lundell T."/>
            <person name="Martin R."/>
            <person name="McLaughlin D.J."/>
            <person name="Morgenstern I."/>
            <person name="Morin E."/>
            <person name="Murat C."/>
            <person name="Nagy L.G."/>
            <person name="Nolan M."/>
            <person name="Ohm R.A."/>
            <person name="Patyshakuliyeva A."/>
            <person name="Rokas A."/>
            <person name="Ruiz-Duenas F.J."/>
            <person name="Sabat G."/>
            <person name="Salamov A."/>
            <person name="Samejima M."/>
            <person name="Schmutz J."/>
            <person name="Slot J.C."/>
            <person name="St John F."/>
            <person name="Stenlid J."/>
            <person name="Sun H."/>
            <person name="Sun S."/>
            <person name="Syed K."/>
            <person name="Tsang A."/>
            <person name="Wiebenga A."/>
            <person name="Young D."/>
            <person name="Pisabarro A."/>
            <person name="Eastwood D.C."/>
            <person name="Martin F."/>
            <person name="Cullen D."/>
            <person name="Grigoriev I.V."/>
            <person name="Hibbett D.S."/>
        </authorList>
    </citation>
    <scope>NUCLEOTIDE SEQUENCE [LARGE SCALE GENOMIC DNA]</scope>
    <source>
        <strain evidence="2 3">ATCC 11539</strain>
    </source>
</reference>
<keyword evidence="1" id="KW-1133">Transmembrane helix</keyword>
<feature type="transmembrane region" description="Helical" evidence="1">
    <location>
        <begin position="12"/>
        <end position="32"/>
    </location>
</feature>
<dbReference type="HOGENOM" id="CLU_1073837_0_0_1"/>
<feature type="transmembrane region" description="Helical" evidence="1">
    <location>
        <begin position="44"/>
        <end position="66"/>
    </location>
</feature>
<dbReference type="RefSeq" id="XP_007860542.1">
    <property type="nucleotide sequence ID" value="XM_007862351.1"/>
</dbReference>
<organism evidence="2 3">
    <name type="scientific">Gloeophyllum trabeum (strain ATCC 11539 / FP-39264 / Madison 617)</name>
    <name type="common">Brown rot fungus</name>
    <dbReference type="NCBI Taxonomy" id="670483"/>
    <lineage>
        <taxon>Eukaryota</taxon>
        <taxon>Fungi</taxon>
        <taxon>Dikarya</taxon>
        <taxon>Basidiomycota</taxon>
        <taxon>Agaricomycotina</taxon>
        <taxon>Agaricomycetes</taxon>
        <taxon>Gloeophyllales</taxon>
        <taxon>Gloeophyllaceae</taxon>
        <taxon>Gloeophyllum</taxon>
    </lineage>
</organism>
<dbReference type="GeneID" id="19303177"/>
<feature type="transmembrane region" description="Helical" evidence="1">
    <location>
        <begin position="78"/>
        <end position="99"/>
    </location>
</feature>
<sequence>MGSASDTVIESMAILFGLGMTTTEVMHAIRLWHMYTSASYVKWGIVFLSVVYNVVQWALIASYLHAAGGPLHFYDGKTWVPALVTHSILYILTIVRAFVPRERSADGKWLRNRVLREGTLIFSVTFATTVFTTAGSLSTNPLISIPARFSPLMLSATSAAMSRLMFNIRSLSAFLGTDPAWILSNLEMSRVRWTQGARRGERWVEVDAACAGGELKRKASMWLDPTTKIRVVTAPAGVLGDEEDEAYLVETVEDGGIVV</sequence>
<proteinExistence type="predicted"/>
<keyword evidence="1" id="KW-0472">Membrane</keyword>
<keyword evidence="1" id="KW-0812">Transmembrane</keyword>
<accession>S7QL86</accession>
<feature type="transmembrane region" description="Helical" evidence="1">
    <location>
        <begin position="120"/>
        <end position="137"/>
    </location>
</feature>
<evidence type="ECO:0000256" key="1">
    <source>
        <dbReference type="SAM" id="Phobius"/>
    </source>
</evidence>
<dbReference type="EMBL" id="KB469296">
    <property type="protein sequence ID" value="EPQ60052.1"/>
    <property type="molecule type" value="Genomic_DNA"/>
</dbReference>
<gene>
    <name evidence="2" type="ORF">GLOTRDRAFT_134812</name>
</gene>